<keyword evidence="2" id="KW-1185">Reference proteome</keyword>
<protein>
    <recommendedName>
        <fullName evidence="3">Aspartyl-phosphate phosphatase Spo0E family protein</fullName>
    </recommendedName>
</protein>
<evidence type="ECO:0000313" key="2">
    <source>
        <dbReference type="Proteomes" id="UP001266807"/>
    </source>
</evidence>
<dbReference type="Proteomes" id="UP001266807">
    <property type="component" value="Unassembled WGS sequence"/>
</dbReference>
<gene>
    <name evidence="1" type="ORF">J2W98_003782</name>
</gene>
<proteinExistence type="predicted"/>
<evidence type="ECO:0008006" key="3">
    <source>
        <dbReference type="Google" id="ProtNLM"/>
    </source>
</evidence>
<comment type="caution">
    <text evidence="1">The sequence shown here is derived from an EMBL/GenBank/DDBJ whole genome shotgun (WGS) entry which is preliminary data.</text>
</comment>
<dbReference type="EMBL" id="JAVDUG010000004">
    <property type="protein sequence ID" value="MDR6779502.1"/>
    <property type="molecule type" value="Genomic_DNA"/>
</dbReference>
<accession>A0ABU1QJ89</accession>
<reference evidence="1 2" key="1">
    <citation type="submission" date="2023-07" db="EMBL/GenBank/DDBJ databases">
        <title>Sorghum-associated microbial communities from plants grown in Nebraska, USA.</title>
        <authorList>
            <person name="Schachtman D."/>
        </authorList>
    </citation>
    <scope>NUCLEOTIDE SEQUENCE [LARGE SCALE GENOMIC DNA]</scope>
    <source>
        <strain evidence="1 2">BE143</strain>
    </source>
</reference>
<sequence length="61" mass="7098">MNNEMSMTIESISVIDKQMKKIDKKIKEASKGSVEYAFLLKEQLRLAQMEINILRHNMKNG</sequence>
<organism evidence="1 2">
    <name type="scientific">Paenibacillus peoriae</name>
    <dbReference type="NCBI Taxonomy" id="59893"/>
    <lineage>
        <taxon>Bacteria</taxon>
        <taxon>Bacillati</taxon>
        <taxon>Bacillota</taxon>
        <taxon>Bacilli</taxon>
        <taxon>Bacillales</taxon>
        <taxon>Paenibacillaceae</taxon>
        <taxon>Paenibacillus</taxon>
    </lineage>
</organism>
<name>A0ABU1QJ89_9BACL</name>
<dbReference type="RefSeq" id="WP_029517939.1">
    <property type="nucleotide sequence ID" value="NZ_JAVDUG010000004.1"/>
</dbReference>
<evidence type="ECO:0000313" key="1">
    <source>
        <dbReference type="EMBL" id="MDR6779502.1"/>
    </source>
</evidence>